<keyword evidence="1" id="KW-0067">ATP-binding</keyword>
<reference evidence="3 4" key="2">
    <citation type="submission" date="2024-03" db="EMBL/GenBank/DDBJ databases">
        <title>The Genome Sequence of Enterococcus sp. DIV2402.</title>
        <authorList>
            <consortium name="The Broad Institute Genomics Platform"/>
            <consortium name="The Broad Institute Microbial Omics Core"/>
            <consortium name="The Broad Institute Genomic Center for Infectious Diseases"/>
            <person name="Earl A."/>
            <person name="Manson A."/>
            <person name="Gilmore M."/>
            <person name="Schwartman J."/>
            <person name="Shea T."/>
            <person name="Abouelleil A."/>
            <person name="Cao P."/>
            <person name="Chapman S."/>
            <person name="Cusick C."/>
            <person name="Young S."/>
            <person name="Neafsey D."/>
            <person name="Nusbaum C."/>
            <person name="Birren B."/>
        </authorList>
    </citation>
    <scope>NUCLEOTIDE SEQUENCE [LARGE SCALE GENOMIC DNA]</scope>
    <source>
        <strain evidence="3 4">DIV2402</strain>
    </source>
</reference>
<dbReference type="EMBL" id="CP147251">
    <property type="protein sequence ID" value="WYJ75744.1"/>
    <property type="molecule type" value="Genomic_DNA"/>
</dbReference>
<dbReference type="PROSITE" id="PS50901">
    <property type="entry name" value="FTSK"/>
    <property type="match status" value="1"/>
</dbReference>
<dbReference type="Pfam" id="PF01580">
    <property type="entry name" value="FtsK_SpoIIIE"/>
    <property type="match status" value="1"/>
</dbReference>
<evidence type="ECO:0000259" key="2">
    <source>
        <dbReference type="PROSITE" id="PS50901"/>
    </source>
</evidence>
<gene>
    <name evidence="3" type="ORF">DOK78_000320</name>
</gene>
<dbReference type="RefSeq" id="WP_207941551.1">
    <property type="nucleotide sequence ID" value="NZ_CP147251.1"/>
</dbReference>
<dbReference type="SUPFAM" id="SSF52540">
    <property type="entry name" value="P-loop containing nucleoside triphosphate hydrolases"/>
    <property type="match status" value="1"/>
</dbReference>
<evidence type="ECO:0000256" key="1">
    <source>
        <dbReference type="PROSITE-ProRule" id="PRU00289"/>
    </source>
</evidence>
<dbReference type="InterPro" id="IPR027417">
    <property type="entry name" value="P-loop_NTPase"/>
</dbReference>
<keyword evidence="1" id="KW-0547">Nucleotide-binding</keyword>
<feature type="domain" description="FtsK" evidence="2">
    <location>
        <begin position="8"/>
        <end position="209"/>
    </location>
</feature>
<protein>
    <recommendedName>
        <fullName evidence="2">FtsK domain-containing protein</fullName>
    </recommendedName>
</protein>
<organism evidence="3 4">
    <name type="scientific">Candidatus Enterococcus lowellii</name>
    <dbReference type="NCBI Taxonomy" id="2230877"/>
    <lineage>
        <taxon>Bacteria</taxon>
        <taxon>Bacillati</taxon>
        <taxon>Bacillota</taxon>
        <taxon>Bacilli</taxon>
        <taxon>Lactobacillales</taxon>
        <taxon>Enterococcaceae</taxon>
        <taxon>Enterococcus</taxon>
    </lineage>
</organism>
<reference evidence="3 4" key="1">
    <citation type="submission" date="2021-03" db="EMBL/GenBank/DDBJ databases">
        <authorList>
            <person name="Gilmore M.S."/>
            <person name="Schwartzman J."/>
            <person name="Van Tyne D."/>
            <person name="Martin M."/>
            <person name="Earl A.M."/>
            <person name="Manson A.L."/>
            <person name="Straub T."/>
            <person name="Salamzade R."/>
            <person name="Saavedra J."/>
            <person name="Lebreton F."/>
            <person name="Prichula J."/>
            <person name="Schaufler K."/>
            <person name="Gaca A."/>
            <person name="Sgardioli B."/>
            <person name="Wagenaar J."/>
            <person name="Strong T."/>
        </authorList>
    </citation>
    <scope>NUCLEOTIDE SEQUENCE [LARGE SCALE GENOMIC DNA]</scope>
    <source>
        <strain evidence="3 4">DIV2402</strain>
    </source>
</reference>
<name>A0ABZ2SNE0_9ENTE</name>
<accession>A0ABZ2SNE0</accession>
<evidence type="ECO:0000313" key="4">
    <source>
        <dbReference type="Proteomes" id="UP000664701"/>
    </source>
</evidence>
<dbReference type="Proteomes" id="UP000664701">
    <property type="component" value="Chromosome"/>
</dbReference>
<sequence length="271" mass="31031">MKNRIQLNEHLAWTYSVNPHMVVTGKNGSGKTQFLYYLILECAHLTSEIVILDGKNGDLSNLTAVKIGRTTEEIVRIFEEMISEMKRRISKIQELDLGNILATEVGYEPVFCFIDELAAIMINARKTDRKNKENNKENNKNKSWQKLREDHAISIMESLSELILIARQSSIHLCICSQFFPAKLLEGSEVRSNTSIKILLGSQTPQEYNMLNLVQDQLPPGTFSEIGAGIIMIDNLNWTKARYFETPFITFNNCTPNEILKKRILEFRDSK</sequence>
<evidence type="ECO:0000313" key="3">
    <source>
        <dbReference type="EMBL" id="WYJ75744.1"/>
    </source>
</evidence>
<feature type="binding site" evidence="1">
    <location>
        <begin position="25"/>
        <end position="32"/>
    </location>
    <ligand>
        <name>ATP</name>
        <dbReference type="ChEBI" id="CHEBI:30616"/>
    </ligand>
</feature>
<proteinExistence type="predicted"/>
<dbReference type="Gene3D" id="3.40.50.300">
    <property type="entry name" value="P-loop containing nucleotide triphosphate hydrolases"/>
    <property type="match status" value="1"/>
</dbReference>
<dbReference type="InterPro" id="IPR002543">
    <property type="entry name" value="FtsK_dom"/>
</dbReference>
<keyword evidence="4" id="KW-1185">Reference proteome</keyword>